<evidence type="ECO:0000313" key="21">
    <source>
        <dbReference type="Ensembl" id="ENSCPRP00005009376.1"/>
    </source>
</evidence>
<dbReference type="Pfam" id="PF14749">
    <property type="entry name" value="Acyl-CoA_ox_N"/>
    <property type="match status" value="1"/>
</dbReference>
<keyword evidence="5 15" id="KW-0285">Flavoprotein</keyword>
<dbReference type="Ensembl" id="ENSCPRT00005011034.1">
    <property type="protein sequence ID" value="ENSCPRP00005009376.1"/>
    <property type="gene ID" value="ENSCPRG00005006650.1"/>
</dbReference>
<dbReference type="GO" id="GO:0003997">
    <property type="term" value="F:acyl-CoA oxidase activity"/>
    <property type="evidence" value="ECO:0007669"/>
    <property type="project" value="UniProtKB-EC"/>
</dbReference>
<gene>
    <name evidence="21" type="primary">ACOX1</name>
</gene>
<dbReference type="GO" id="GO:0071949">
    <property type="term" value="F:FAD binding"/>
    <property type="evidence" value="ECO:0007669"/>
    <property type="project" value="InterPro"/>
</dbReference>
<dbReference type="InterPro" id="IPR036250">
    <property type="entry name" value="AcylCo_DH-like_C"/>
</dbReference>
<comment type="pathway">
    <text evidence="3">Lipid metabolism; peroxisomal fatty acid beta-oxidation.</text>
</comment>
<evidence type="ECO:0000256" key="13">
    <source>
        <dbReference type="ARBA" id="ARBA00036893"/>
    </source>
</evidence>
<dbReference type="PANTHER" id="PTHR10909:SF250">
    <property type="entry name" value="PEROXISOMAL ACYL-COENZYME A OXIDASE 1"/>
    <property type="match status" value="1"/>
</dbReference>
<dbReference type="InterPro" id="IPR012258">
    <property type="entry name" value="Acyl-CoA_oxidase"/>
</dbReference>
<name>A0A7M4EHL8_CROPO</name>
<keyword evidence="22" id="KW-1185">Reference proteome</keyword>
<dbReference type="GO" id="GO:0033540">
    <property type="term" value="P:fatty acid beta-oxidation using acyl-CoA oxidase"/>
    <property type="evidence" value="ECO:0007669"/>
    <property type="project" value="InterPro"/>
</dbReference>
<keyword evidence="6 15" id="KW-0274">FAD</keyword>
<evidence type="ECO:0000256" key="15">
    <source>
        <dbReference type="PIRNR" id="PIRNR000168"/>
    </source>
</evidence>
<evidence type="ECO:0000256" key="9">
    <source>
        <dbReference type="ARBA" id="ARBA00023098"/>
    </source>
</evidence>
<comment type="similarity">
    <text evidence="4 15">Belongs to the acyl-CoA oxidase family.</text>
</comment>
<evidence type="ECO:0000259" key="18">
    <source>
        <dbReference type="Pfam" id="PF02770"/>
    </source>
</evidence>
<accession>A0A7M4EHL8</accession>
<feature type="binding site" evidence="17">
    <location>
        <position position="188"/>
    </location>
    <ligand>
        <name>FAD</name>
        <dbReference type="ChEBI" id="CHEBI:57692"/>
    </ligand>
</feature>
<feature type="binding site" evidence="17">
    <location>
        <position position="227"/>
    </location>
    <ligand>
        <name>FAD</name>
        <dbReference type="ChEBI" id="CHEBI:57692"/>
    </ligand>
</feature>
<keyword evidence="7" id="KW-0276">Fatty acid metabolism</keyword>
<evidence type="ECO:0000256" key="14">
    <source>
        <dbReference type="ARBA" id="ARBA00048405"/>
    </source>
</evidence>
<dbReference type="GO" id="GO:0005504">
    <property type="term" value="F:fatty acid binding"/>
    <property type="evidence" value="ECO:0007669"/>
    <property type="project" value="InterPro"/>
</dbReference>
<evidence type="ECO:0000256" key="8">
    <source>
        <dbReference type="ARBA" id="ARBA00023002"/>
    </source>
</evidence>
<feature type="domain" description="Acyl-CoA oxidase/dehydrogenase middle" evidence="18">
    <location>
        <begin position="185"/>
        <end position="293"/>
    </location>
</feature>
<evidence type="ECO:0000256" key="16">
    <source>
        <dbReference type="PIRSR" id="PIRSR000168-1"/>
    </source>
</evidence>
<proteinExistence type="inferred from homology"/>
<comment type="catalytic activity">
    <reaction evidence="12">
        <text>hexadecanedioyl-CoA + O2 = (2E)-hexadecenedioyl-CoA + H2O2</text>
        <dbReference type="Rhea" id="RHEA:40275"/>
        <dbReference type="ChEBI" id="CHEBI:15379"/>
        <dbReference type="ChEBI" id="CHEBI:16240"/>
        <dbReference type="ChEBI" id="CHEBI:77075"/>
        <dbReference type="ChEBI" id="CHEBI:77085"/>
    </reaction>
    <physiologicalReaction direction="left-to-right" evidence="12">
        <dbReference type="Rhea" id="RHEA:40276"/>
    </physiologicalReaction>
</comment>
<dbReference type="GO" id="GO:0000038">
    <property type="term" value="P:very long-chain fatty acid metabolic process"/>
    <property type="evidence" value="ECO:0007669"/>
    <property type="project" value="TreeGrafter"/>
</dbReference>
<feature type="domain" description="Acyl-CoA oxidase C-alpha1" evidence="20">
    <location>
        <begin position="324"/>
        <end position="483"/>
    </location>
</feature>
<feature type="active site" description="Proton acceptor" evidence="16">
    <location>
        <position position="470"/>
    </location>
</feature>
<dbReference type="SUPFAM" id="SSF56645">
    <property type="entry name" value="Acyl-CoA dehydrogenase NM domain-like"/>
    <property type="match status" value="1"/>
</dbReference>
<dbReference type="GO" id="GO:0005777">
    <property type="term" value="C:peroxisome"/>
    <property type="evidence" value="ECO:0007669"/>
    <property type="project" value="UniProtKB-SubCell"/>
</dbReference>
<comment type="catalytic activity">
    <reaction evidence="14">
        <text>tetracosanoyl-CoA + O2 = (2E)-tetracosenoyl-CoA + H2O2</text>
        <dbReference type="Rhea" id="RHEA:40319"/>
        <dbReference type="ChEBI" id="CHEBI:15379"/>
        <dbReference type="ChEBI" id="CHEBI:16240"/>
        <dbReference type="ChEBI" id="CHEBI:65052"/>
        <dbReference type="ChEBI" id="CHEBI:74693"/>
    </reaction>
    <physiologicalReaction direction="left-to-right" evidence="14">
        <dbReference type="Rhea" id="RHEA:40320"/>
    </physiologicalReaction>
</comment>
<dbReference type="PIRSF" id="PIRSF000168">
    <property type="entry name" value="Acyl-CoA_oxidase"/>
    <property type="match status" value="1"/>
</dbReference>
<dbReference type="InterPro" id="IPR009100">
    <property type="entry name" value="AcylCoA_DH/oxidase_NM_dom_sf"/>
</dbReference>
<comment type="cofactor">
    <cofactor evidence="1">
        <name>FAD</name>
        <dbReference type="ChEBI" id="CHEBI:57692"/>
    </cofactor>
</comment>
<dbReference type="Pfam" id="PF02770">
    <property type="entry name" value="Acyl-CoA_dh_M"/>
    <property type="match status" value="1"/>
</dbReference>
<dbReference type="InterPro" id="IPR055060">
    <property type="entry name" value="ACOX_C_alpha1"/>
</dbReference>
<feature type="domain" description="Acyl-coenzyme A oxidase N-terminal" evidence="19">
    <location>
        <begin position="65"/>
        <end position="182"/>
    </location>
</feature>
<dbReference type="InterPro" id="IPR034171">
    <property type="entry name" value="ACO"/>
</dbReference>
<dbReference type="InterPro" id="IPR029320">
    <property type="entry name" value="Acyl-CoA_ox_N"/>
</dbReference>
<evidence type="ECO:0000256" key="17">
    <source>
        <dbReference type="PIRSR" id="PIRSR000168-2"/>
    </source>
</evidence>
<dbReference type="InterPro" id="IPR046373">
    <property type="entry name" value="Acyl-CoA_Oxase/DH_mid-dom_sf"/>
</dbReference>
<dbReference type="SUPFAM" id="SSF47203">
    <property type="entry name" value="Acyl-CoA dehydrogenase C-terminal domain-like"/>
    <property type="match status" value="2"/>
</dbReference>
<dbReference type="Pfam" id="PF22924">
    <property type="entry name" value="ACOX_C_alpha1"/>
    <property type="match status" value="1"/>
</dbReference>
<comment type="subcellular location">
    <subcellularLocation>
        <location evidence="2">Peroxisome</location>
    </subcellularLocation>
</comment>
<dbReference type="FunFam" id="1.10.540.10:FF:000006">
    <property type="entry name" value="Acyl-coenzyme A oxidase"/>
    <property type="match status" value="1"/>
</dbReference>
<evidence type="ECO:0000256" key="6">
    <source>
        <dbReference type="ARBA" id="ARBA00022827"/>
    </source>
</evidence>
<dbReference type="Gene3D" id="1.10.540.10">
    <property type="entry name" value="Acyl-CoA dehydrogenase/oxidase, N-terminal domain"/>
    <property type="match status" value="1"/>
</dbReference>
<sequence length="650" mass="72731">MEALERHVTAAPLDVRAERRGLAGRSLPARSPARTSAAAAAAAAAIIITMNPDLRREREAAAFQSELLTHVLDGGAERTSRRREIEALVLNDPEFQHEDLNFLSRSQRYEVAIRKSALMVMKLREYGIADPDEIYWFKSFIHHGRPEPLDLHLGMFLPTLLTQATQEQQDRFFMPAWNLEIIGTYAQTEMGHGTHLRGLETTATYDPATQEFILNSPTVTSIKWWPGGLGKTSNHAIVLAQLYTQGQCKGLHAFIVPIRQLGTHEPLPGITVGDIGPKFGYDEMDNGYLKMDNFRIPRENMLMKYAKVEPDGTYVKPLSDKLTYGTMVFIRSIIVGDSARSLSRACTIAIRYSAVRHQSELKPGEPEPQILDYQTQQYKLFPLLATAYAFHFVGAYMKETYLRITGDISEGDLSQLPELHALTAGLKAFTSWIANAGIEECRMACGGHGYSRCSGLPDIYVTFTPSCTYEGENTVMMLQTARLVEAAAKNLQGELNRRESKEDAWNRTSVDLVRASEAHCHYVVVKLFTAKLSEISDAAVRAIMTNLCLLYALHGISKHTGDFLQAGILTDAQVTQVYQHVKDLLAVIRPNAVALVDSFDFHDSHLGSVLGRYDGNIYENMFEWAKKSPLNKTEVHESFHKHLKPMQAKL</sequence>
<evidence type="ECO:0000256" key="12">
    <source>
        <dbReference type="ARBA" id="ARBA00036704"/>
    </source>
</evidence>
<dbReference type="Gene3D" id="1.20.140.10">
    <property type="entry name" value="Butyryl-CoA Dehydrogenase, subunit A, domain 3"/>
    <property type="match status" value="2"/>
</dbReference>
<reference evidence="21" key="2">
    <citation type="submission" date="2025-09" db="UniProtKB">
        <authorList>
            <consortium name="Ensembl"/>
        </authorList>
    </citation>
    <scope>IDENTIFICATION</scope>
</reference>
<evidence type="ECO:0000256" key="11">
    <source>
        <dbReference type="ARBA" id="ARBA00036397"/>
    </source>
</evidence>
<evidence type="ECO:0000256" key="2">
    <source>
        <dbReference type="ARBA" id="ARBA00004275"/>
    </source>
</evidence>
<dbReference type="PANTHER" id="PTHR10909">
    <property type="entry name" value="ELECTRON TRANSPORT OXIDOREDUCTASE"/>
    <property type="match status" value="1"/>
</dbReference>
<dbReference type="GO" id="GO:0055088">
    <property type="term" value="P:lipid homeostasis"/>
    <property type="evidence" value="ECO:0007669"/>
    <property type="project" value="TreeGrafter"/>
</dbReference>
<evidence type="ECO:0000256" key="10">
    <source>
        <dbReference type="ARBA" id="ARBA00023140"/>
    </source>
</evidence>
<keyword evidence="9" id="KW-0443">Lipid metabolism</keyword>
<evidence type="ECO:0000259" key="20">
    <source>
        <dbReference type="Pfam" id="PF22924"/>
    </source>
</evidence>
<dbReference type="FunFam" id="2.40.110.10:FF:000003">
    <property type="entry name" value="Acyl-coenzyme A oxidase"/>
    <property type="match status" value="1"/>
</dbReference>
<evidence type="ECO:0000256" key="7">
    <source>
        <dbReference type="ARBA" id="ARBA00022832"/>
    </source>
</evidence>
<dbReference type="InterPro" id="IPR037069">
    <property type="entry name" value="AcylCoA_DH/ox_N_sf"/>
</dbReference>
<evidence type="ECO:0000256" key="4">
    <source>
        <dbReference type="ARBA" id="ARBA00006288"/>
    </source>
</evidence>
<comment type="catalytic activity">
    <reaction evidence="13">
        <text>hexadecanoyl-CoA + O2 = (2E)-hexadecenoyl-CoA + H2O2</text>
        <dbReference type="Rhea" id="RHEA:40167"/>
        <dbReference type="ChEBI" id="CHEBI:15379"/>
        <dbReference type="ChEBI" id="CHEBI:16240"/>
        <dbReference type="ChEBI" id="CHEBI:57379"/>
        <dbReference type="ChEBI" id="CHEBI:61526"/>
    </reaction>
    <physiologicalReaction direction="left-to-right" evidence="13">
        <dbReference type="Rhea" id="RHEA:40168"/>
    </physiologicalReaction>
</comment>
<dbReference type="GeneTree" id="ENSGT00940000157287"/>
<evidence type="ECO:0000256" key="3">
    <source>
        <dbReference type="ARBA" id="ARBA00004846"/>
    </source>
</evidence>
<dbReference type="AlphaFoldDB" id="A0A7M4EHL8"/>
<dbReference type="CDD" id="cd01150">
    <property type="entry name" value="AXO"/>
    <property type="match status" value="1"/>
</dbReference>
<evidence type="ECO:0000259" key="19">
    <source>
        <dbReference type="Pfam" id="PF14749"/>
    </source>
</evidence>
<keyword evidence="8" id="KW-0560">Oxidoreductase</keyword>
<dbReference type="FunFam" id="1.20.140.10:FF:000005">
    <property type="entry name" value="Acyl-coenzyme A oxidase"/>
    <property type="match status" value="1"/>
</dbReference>
<evidence type="ECO:0000313" key="22">
    <source>
        <dbReference type="Proteomes" id="UP000594220"/>
    </source>
</evidence>
<evidence type="ECO:0000256" key="1">
    <source>
        <dbReference type="ARBA" id="ARBA00001974"/>
    </source>
</evidence>
<comment type="catalytic activity">
    <reaction evidence="11">
        <text>a 2,3-saturated acyl-CoA + O2 = a (2E)-enoyl-CoA + H2O2</text>
        <dbReference type="Rhea" id="RHEA:38959"/>
        <dbReference type="ChEBI" id="CHEBI:15379"/>
        <dbReference type="ChEBI" id="CHEBI:16240"/>
        <dbReference type="ChEBI" id="CHEBI:58856"/>
        <dbReference type="ChEBI" id="CHEBI:65111"/>
        <dbReference type="EC" id="1.3.3.6"/>
    </reaction>
    <physiologicalReaction direction="left-to-right" evidence="11">
        <dbReference type="Rhea" id="RHEA:38960"/>
    </physiologicalReaction>
</comment>
<protein>
    <recommendedName>
        <fullName evidence="15">Acyl-coenzyme A oxidase</fullName>
    </recommendedName>
</protein>
<organism evidence="21 22">
    <name type="scientific">Crocodylus porosus</name>
    <name type="common">Saltwater crocodile</name>
    <name type="synonym">Estuarine crocodile</name>
    <dbReference type="NCBI Taxonomy" id="8502"/>
    <lineage>
        <taxon>Eukaryota</taxon>
        <taxon>Metazoa</taxon>
        <taxon>Chordata</taxon>
        <taxon>Craniata</taxon>
        <taxon>Vertebrata</taxon>
        <taxon>Euteleostomi</taxon>
        <taxon>Archelosauria</taxon>
        <taxon>Archosauria</taxon>
        <taxon>Crocodylia</taxon>
        <taxon>Longirostres</taxon>
        <taxon>Crocodylidae</taxon>
        <taxon>Crocodylus</taxon>
    </lineage>
</organism>
<keyword evidence="10" id="KW-0576">Peroxisome</keyword>
<dbReference type="Gene3D" id="2.40.110.10">
    <property type="entry name" value="Butyryl-CoA Dehydrogenase, subunit A, domain 2"/>
    <property type="match status" value="1"/>
</dbReference>
<reference evidence="21" key="1">
    <citation type="submission" date="2025-08" db="UniProtKB">
        <authorList>
            <consortium name="Ensembl"/>
        </authorList>
    </citation>
    <scope>IDENTIFICATION</scope>
</reference>
<dbReference type="InterPro" id="IPR006091">
    <property type="entry name" value="Acyl-CoA_Oxase/DH_mid-dom"/>
</dbReference>
<dbReference type="Proteomes" id="UP000594220">
    <property type="component" value="Unplaced"/>
</dbReference>
<evidence type="ECO:0000256" key="5">
    <source>
        <dbReference type="ARBA" id="ARBA00022630"/>
    </source>
</evidence>